<dbReference type="InterPro" id="IPR011917">
    <property type="entry name" value="ABC_transpr_lipidA"/>
</dbReference>
<dbReference type="SUPFAM" id="SSF90123">
    <property type="entry name" value="ABC transporter transmembrane region"/>
    <property type="match status" value="1"/>
</dbReference>
<dbReference type="InterPro" id="IPR036640">
    <property type="entry name" value="ABC1_TM_sf"/>
</dbReference>
<evidence type="ECO:0000256" key="5">
    <source>
        <dbReference type="ARBA" id="ARBA00022741"/>
    </source>
</evidence>
<evidence type="ECO:0000256" key="1">
    <source>
        <dbReference type="ARBA" id="ARBA00004651"/>
    </source>
</evidence>
<dbReference type="Proteomes" id="UP001462640">
    <property type="component" value="Unassembled WGS sequence"/>
</dbReference>
<comment type="subcellular location">
    <subcellularLocation>
        <location evidence="1">Cell membrane</location>
        <topology evidence="1">Multi-pass membrane protein</topology>
    </subcellularLocation>
</comment>
<keyword evidence="8 12" id="KW-1133">Transmembrane helix</keyword>
<dbReference type="Pfam" id="PF00664">
    <property type="entry name" value="ABC_membrane"/>
    <property type="match status" value="1"/>
</dbReference>
<dbReference type="PROSITE" id="PS50929">
    <property type="entry name" value="ABC_TM1F"/>
    <property type="match status" value="1"/>
</dbReference>
<feature type="domain" description="ABC transmembrane type-1" evidence="14">
    <location>
        <begin position="51"/>
        <end position="332"/>
    </location>
</feature>
<evidence type="ECO:0000256" key="7">
    <source>
        <dbReference type="ARBA" id="ARBA00022967"/>
    </source>
</evidence>
<feature type="domain" description="ABC transporter" evidence="13">
    <location>
        <begin position="364"/>
        <end position="598"/>
    </location>
</feature>
<dbReference type="InterPro" id="IPR027417">
    <property type="entry name" value="P-loop_NTPase"/>
</dbReference>
<keyword evidence="3" id="KW-1003">Cell membrane</keyword>
<dbReference type="PANTHER" id="PTHR43394:SF1">
    <property type="entry name" value="ATP-BINDING CASSETTE SUB-FAMILY B MEMBER 10, MITOCHONDRIAL"/>
    <property type="match status" value="1"/>
</dbReference>
<sequence>MQASPPSDPQPQSLDVPTQDAQALPAATTPGLRQTARRLLPFFWPQRWGLALTMVAYLGAAATEPLIPALIQKIFGDGFHADAFAVWWVPVVLVGLFVLRGIFSFLGQYLLNWTSSRTVMRLRLALVDALLQADAAVYTSLQPGVAVSKVVNDPQQIMERLSTSVITLLRDGLPALAMLGYLFFLNWQLTLLSMVTTPVMGFVVSKVSKRVRAMGSAAYDAQLGLVAKVEDVSRAWRVVRSFDAAEHERRRFEQLAREAQRAALKTAAANASAQPLSQFVASIGLSAIVSLALLQARGAHTGVGEFSAFITALLLLTSRLRHLTEVSQPIINGLVVAQGCLQLLDTPREQDSGSATFEHCQGDLQLEGVTLRYPNADRPALDALQLHIPSGRTTALVGSSGAGKSSVIQLLLGFARPQAGRILLDGGDIADHTRASLRRQFAVVSQDIVLFDGSIADNIAYAQQRDDARLEQVLRAAHLWDFVHQQPLGLDSPVGANGSLLSGGQRQRLAIARALYKEAPVWVFDEATSALDTESERAVQQALEQWQGKKTLIVIAHRLSTVRHADCIHVMSQGRVIESGTHETLLALEGVYAGMVRAQH</sequence>
<feature type="transmembrane region" description="Helical" evidence="12">
    <location>
        <begin position="178"/>
        <end position="204"/>
    </location>
</feature>
<keyword evidence="2" id="KW-0813">Transport</keyword>
<evidence type="ECO:0000259" key="14">
    <source>
        <dbReference type="PROSITE" id="PS50929"/>
    </source>
</evidence>
<dbReference type="PANTHER" id="PTHR43394">
    <property type="entry name" value="ATP-DEPENDENT PERMEASE MDL1, MITOCHONDRIAL"/>
    <property type="match status" value="1"/>
</dbReference>
<dbReference type="PROSITE" id="PS50893">
    <property type="entry name" value="ABC_TRANSPORTER_2"/>
    <property type="match status" value="1"/>
</dbReference>
<dbReference type="InterPro" id="IPR003439">
    <property type="entry name" value="ABC_transporter-like_ATP-bd"/>
</dbReference>
<name>A0ABV0GES6_9BURK</name>
<dbReference type="Gene3D" id="1.20.1560.10">
    <property type="entry name" value="ABC transporter type 1, transmembrane domain"/>
    <property type="match status" value="1"/>
</dbReference>
<evidence type="ECO:0000256" key="9">
    <source>
        <dbReference type="ARBA" id="ARBA00023055"/>
    </source>
</evidence>
<keyword evidence="4 12" id="KW-0812">Transmembrane</keyword>
<dbReference type="InterPro" id="IPR011527">
    <property type="entry name" value="ABC1_TM_dom"/>
</dbReference>
<dbReference type="SMART" id="SM00382">
    <property type="entry name" value="AAA"/>
    <property type="match status" value="1"/>
</dbReference>
<keyword evidence="10 12" id="KW-0472">Membrane</keyword>
<organism evidence="15 16">
    <name type="scientific">Roseateles flavus</name>
    <dbReference type="NCBI Taxonomy" id="3149041"/>
    <lineage>
        <taxon>Bacteria</taxon>
        <taxon>Pseudomonadati</taxon>
        <taxon>Pseudomonadota</taxon>
        <taxon>Betaproteobacteria</taxon>
        <taxon>Burkholderiales</taxon>
        <taxon>Sphaerotilaceae</taxon>
        <taxon>Roseateles</taxon>
    </lineage>
</organism>
<dbReference type="NCBIfam" id="TIGR02203">
    <property type="entry name" value="MsbA_lipidA"/>
    <property type="match status" value="1"/>
</dbReference>
<reference evidence="15 16" key="1">
    <citation type="submission" date="2024-05" db="EMBL/GenBank/DDBJ databases">
        <title>Roseateles sp. 2.12 16S ribosomal RNA gene Genome sequencing and assembly.</title>
        <authorList>
            <person name="Woo H."/>
        </authorList>
    </citation>
    <scope>NUCLEOTIDE SEQUENCE [LARGE SCALE GENOMIC DNA]</scope>
    <source>
        <strain evidence="15 16">2.12</strain>
    </source>
</reference>
<keyword evidence="5" id="KW-0547">Nucleotide-binding</keyword>
<dbReference type="SUPFAM" id="SSF52540">
    <property type="entry name" value="P-loop containing nucleoside triphosphate hydrolases"/>
    <property type="match status" value="1"/>
</dbReference>
<evidence type="ECO:0000256" key="11">
    <source>
        <dbReference type="SAM" id="MobiDB-lite"/>
    </source>
</evidence>
<proteinExistence type="predicted"/>
<keyword evidence="16" id="KW-1185">Reference proteome</keyword>
<keyword evidence="6" id="KW-0067">ATP-binding</keyword>
<evidence type="ECO:0000256" key="12">
    <source>
        <dbReference type="SAM" id="Phobius"/>
    </source>
</evidence>
<dbReference type="Pfam" id="PF00005">
    <property type="entry name" value="ABC_tran"/>
    <property type="match status" value="1"/>
</dbReference>
<evidence type="ECO:0000256" key="2">
    <source>
        <dbReference type="ARBA" id="ARBA00022448"/>
    </source>
</evidence>
<evidence type="ECO:0000313" key="15">
    <source>
        <dbReference type="EMBL" id="MEO3713573.1"/>
    </source>
</evidence>
<dbReference type="InterPro" id="IPR039421">
    <property type="entry name" value="Type_1_exporter"/>
</dbReference>
<evidence type="ECO:0000256" key="4">
    <source>
        <dbReference type="ARBA" id="ARBA00022692"/>
    </source>
</evidence>
<feature type="compositionally biased region" description="Low complexity" evidence="11">
    <location>
        <begin position="1"/>
        <end position="13"/>
    </location>
</feature>
<feature type="region of interest" description="Disordered" evidence="11">
    <location>
        <begin position="1"/>
        <end position="20"/>
    </location>
</feature>
<evidence type="ECO:0000259" key="13">
    <source>
        <dbReference type="PROSITE" id="PS50893"/>
    </source>
</evidence>
<protein>
    <submittedName>
        <fullName evidence="15">Lipid A export permease/ATP-binding protein MsbA</fullName>
    </submittedName>
</protein>
<accession>A0ABV0GES6</accession>
<evidence type="ECO:0000256" key="10">
    <source>
        <dbReference type="ARBA" id="ARBA00023136"/>
    </source>
</evidence>
<comment type="caution">
    <text evidence="15">The sequence shown here is derived from an EMBL/GenBank/DDBJ whole genome shotgun (WGS) entry which is preliminary data.</text>
</comment>
<evidence type="ECO:0000256" key="6">
    <source>
        <dbReference type="ARBA" id="ARBA00022840"/>
    </source>
</evidence>
<gene>
    <name evidence="15" type="primary">msbA</name>
    <name evidence="15" type="ORF">ABDJ40_12445</name>
</gene>
<feature type="transmembrane region" description="Helical" evidence="12">
    <location>
        <begin position="48"/>
        <end position="71"/>
    </location>
</feature>
<feature type="transmembrane region" description="Helical" evidence="12">
    <location>
        <begin position="83"/>
        <end position="111"/>
    </location>
</feature>
<dbReference type="InterPro" id="IPR003593">
    <property type="entry name" value="AAA+_ATPase"/>
</dbReference>
<evidence type="ECO:0000256" key="3">
    <source>
        <dbReference type="ARBA" id="ARBA00022475"/>
    </source>
</evidence>
<dbReference type="InterPro" id="IPR017871">
    <property type="entry name" value="ABC_transporter-like_CS"/>
</dbReference>
<keyword evidence="9" id="KW-0445">Lipid transport</keyword>
<dbReference type="Gene3D" id="3.40.50.300">
    <property type="entry name" value="P-loop containing nucleotide triphosphate hydrolases"/>
    <property type="match status" value="1"/>
</dbReference>
<evidence type="ECO:0000256" key="8">
    <source>
        <dbReference type="ARBA" id="ARBA00022989"/>
    </source>
</evidence>
<evidence type="ECO:0000313" key="16">
    <source>
        <dbReference type="Proteomes" id="UP001462640"/>
    </source>
</evidence>
<keyword evidence="7" id="KW-1278">Translocase</keyword>
<dbReference type="CDD" id="cd18552">
    <property type="entry name" value="ABC_6TM_MsbA_like"/>
    <property type="match status" value="1"/>
</dbReference>
<dbReference type="PROSITE" id="PS00211">
    <property type="entry name" value="ABC_TRANSPORTER_1"/>
    <property type="match status" value="1"/>
</dbReference>
<dbReference type="RefSeq" id="WP_347610102.1">
    <property type="nucleotide sequence ID" value="NZ_JBDPZC010000005.1"/>
</dbReference>
<dbReference type="EMBL" id="JBDPZC010000005">
    <property type="protein sequence ID" value="MEO3713573.1"/>
    <property type="molecule type" value="Genomic_DNA"/>
</dbReference>